<keyword evidence="1" id="KW-0378">Hydrolase</keyword>
<dbReference type="InterPro" id="IPR001995">
    <property type="entry name" value="Peptidase_A2_cat"/>
</dbReference>
<evidence type="ECO:0000256" key="1">
    <source>
        <dbReference type="ARBA" id="ARBA00022801"/>
    </source>
</evidence>
<dbReference type="EMBL" id="BNJQ01000022">
    <property type="protein sequence ID" value="GHP08887.1"/>
    <property type="molecule type" value="Genomic_DNA"/>
</dbReference>
<comment type="caution">
    <text evidence="4">The sequence shown here is derived from an EMBL/GenBank/DDBJ whole genome shotgun (WGS) entry which is preliminary data.</text>
</comment>
<dbReference type="AlphaFoldDB" id="A0A830HVD5"/>
<dbReference type="Gene3D" id="2.40.70.10">
    <property type="entry name" value="Acid Proteases"/>
    <property type="match status" value="2"/>
</dbReference>
<dbReference type="PROSITE" id="PS50175">
    <property type="entry name" value="ASP_PROT_RETROV"/>
    <property type="match status" value="1"/>
</dbReference>
<reference evidence="4" key="1">
    <citation type="submission" date="2020-10" db="EMBL/GenBank/DDBJ databases">
        <title>Unveiling of a novel bifunctional photoreceptor, Dualchrome1, isolated from a cosmopolitan green alga.</title>
        <authorList>
            <person name="Suzuki S."/>
            <person name="Kawachi M."/>
        </authorList>
    </citation>
    <scope>NUCLEOTIDE SEQUENCE</scope>
    <source>
        <strain evidence="4">NIES 2893</strain>
    </source>
</reference>
<feature type="domain" description="Peptidase A2" evidence="3">
    <location>
        <begin position="313"/>
        <end position="433"/>
    </location>
</feature>
<evidence type="ECO:0000256" key="2">
    <source>
        <dbReference type="SAM" id="MobiDB-lite"/>
    </source>
</evidence>
<evidence type="ECO:0000313" key="5">
    <source>
        <dbReference type="Proteomes" id="UP000660262"/>
    </source>
</evidence>
<evidence type="ECO:0000313" key="4">
    <source>
        <dbReference type="EMBL" id="GHP08887.1"/>
    </source>
</evidence>
<dbReference type="GO" id="GO:0006508">
    <property type="term" value="P:proteolysis"/>
    <property type="evidence" value="ECO:0007669"/>
    <property type="project" value="InterPro"/>
</dbReference>
<organism evidence="4 5">
    <name type="scientific">Pycnococcus provasolii</name>
    <dbReference type="NCBI Taxonomy" id="41880"/>
    <lineage>
        <taxon>Eukaryota</taxon>
        <taxon>Viridiplantae</taxon>
        <taxon>Chlorophyta</taxon>
        <taxon>Pseudoscourfieldiophyceae</taxon>
        <taxon>Pseudoscourfieldiales</taxon>
        <taxon>Pycnococcaceae</taxon>
        <taxon>Pycnococcus</taxon>
    </lineage>
</organism>
<feature type="region of interest" description="Disordered" evidence="2">
    <location>
        <begin position="83"/>
        <end position="113"/>
    </location>
</feature>
<evidence type="ECO:0000259" key="3">
    <source>
        <dbReference type="PROSITE" id="PS50175"/>
    </source>
</evidence>
<accession>A0A830HVD5</accession>
<sequence>MAPAPWKAGSPMKTSASRLCLPSPCGRHVSFARSQIHFNFNSAPRRPRSCIFSSSGGGDSADDKLAPTGPSTIAALTEMLGGEDDAPAADADADADATTAEPYAPPPTESENGEFVHAPLIRRPSPAPAEGMPAGEYVALALRFPNLATSNQRTQEQRGVSLDFVLDTGSSADIVLPPVAQELQLEEVGEQPAGAGALGAGLQSGKIVMLGDTQLDYLPPDRRFAFITGFNAAALFVPTPGVAGILGKPFFDSFDAIDVRVNAGTGNHTALFHAAFDADAAMAESGLRRIAVDASGPGGLPIVMVSVNGGPPMRGLLDTGAPITILNRAAADAAGVTLMADADAAPPSAPPTGGLLSMFQSPPPPPKPERGAAWVGGAGGVAPIRLVASEHAVAVAADGVQLADVPVLVGDLPGFAALGAGEDEPAVLLGWDALRGGGGTARRIVFGTRRGFLLA</sequence>
<dbReference type="GO" id="GO:0004190">
    <property type="term" value="F:aspartic-type endopeptidase activity"/>
    <property type="evidence" value="ECO:0007669"/>
    <property type="project" value="InterPro"/>
</dbReference>
<proteinExistence type="predicted"/>
<dbReference type="Proteomes" id="UP000660262">
    <property type="component" value="Unassembled WGS sequence"/>
</dbReference>
<keyword evidence="5" id="KW-1185">Reference proteome</keyword>
<gene>
    <name evidence="4" type="ORF">PPROV_000762400</name>
</gene>
<dbReference type="SUPFAM" id="SSF50630">
    <property type="entry name" value="Acid proteases"/>
    <property type="match status" value="1"/>
</dbReference>
<protein>
    <recommendedName>
        <fullName evidence="3">Peptidase A2 domain-containing protein</fullName>
    </recommendedName>
</protein>
<dbReference type="InterPro" id="IPR021109">
    <property type="entry name" value="Peptidase_aspartic_dom_sf"/>
</dbReference>
<feature type="compositionally biased region" description="Acidic residues" evidence="2">
    <location>
        <begin position="83"/>
        <end position="95"/>
    </location>
</feature>
<name>A0A830HVD5_9CHLO</name>
<dbReference type="OrthoDB" id="45996at2759"/>